<evidence type="ECO:0000313" key="7">
    <source>
        <dbReference type="EMBL" id="QIK64573.1"/>
    </source>
</evidence>
<dbReference type="PANTHER" id="PTHR30417:SF1">
    <property type="entry name" value="N-ACETYLMURAMOYL-L-ALANINE AMIDASE AMID"/>
    <property type="match status" value="1"/>
</dbReference>
<dbReference type="PANTHER" id="PTHR30417">
    <property type="entry name" value="N-ACETYLMURAMOYL-L-ALANINE AMIDASE AMID"/>
    <property type="match status" value="1"/>
</dbReference>
<dbReference type="Gene3D" id="3.40.80.10">
    <property type="entry name" value="Peptidoglycan recognition protein-like"/>
    <property type="match status" value="1"/>
</dbReference>
<dbReference type="GO" id="GO:0009254">
    <property type="term" value="P:peptidoglycan turnover"/>
    <property type="evidence" value="ECO:0007669"/>
    <property type="project" value="TreeGrafter"/>
</dbReference>
<dbReference type="Pfam" id="PF01510">
    <property type="entry name" value="Amidase_2"/>
    <property type="match status" value="1"/>
</dbReference>
<dbReference type="EMBL" id="CP049863">
    <property type="protein sequence ID" value="QIK64573.1"/>
    <property type="molecule type" value="Genomic_DNA"/>
</dbReference>
<comment type="catalytic activity">
    <reaction evidence="1">
        <text>Hydrolyzes the link between N-acetylmuramoyl residues and L-amino acid residues in certain cell-wall glycopeptides.</text>
        <dbReference type="EC" id="3.5.1.28"/>
    </reaction>
</comment>
<gene>
    <name evidence="6" type="ORF">G7068_00130</name>
    <name evidence="7" type="ORF">G7068_16120</name>
</gene>
<dbReference type="GO" id="GO:0008745">
    <property type="term" value="F:N-acetylmuramoyl-L-alanine amidase activity"/>
    <property type="evidence" value="ECO:0007669"/>
    <property type="project" value="UniProtKB-EC"/>
</dbReference>
<dbReference type="CDD" id="cd06583">
    <property type="entry name" value="PGRP"/>
    <property type="match status" value="1"/>
</dbReference>
<dbReference type="EC" id="3.5.1.28" evidence="2"/>
<dbReference type="RefSeq" id="WP_166287196.1">
    <property type="nucleotide sequence ID" value="NZ_CP049863.1"/>
</dbReference>
<dbReference type="Proteomes" id="UP000502677">
    <property type="component" value="Chromosome"/>
</dbReference>
<dbReference type="SUPFAM" id="SSF55846">
    <property type="entry name" value="N-acetylmuramoyl-L-alanine amidase-like"/>
    <property type="match status" value="1"/>
</dbReference>
<evidence type="ECO:0000256" key="2">
    <source>
        <dbReference type="ARBA" id="ARBA00011901"/>
    </source>
</evidence>
<dbReference type="InterPro" id="IPR051206">
    <property type="entry name" value="NAMLAA_amidase_2"/>
</dbReference>
<dbReference type="KEGG" id="lvi:G7068_00130"/>
<dbReference type="InterPro" id="IPR002502">
    <property type="entry name" value="Amidase_domain"/>
</dbReference>
<keyword evidence="8" id="KW-1185">Reference proteome</keyword>
<sequence length="314" mass="34301">MTHSPLTAWTAPTSKYNDIGPRAVNRLIIHHTAGGTNDGNIAVLSSSSREVSASYCLLTTGDLVGIVPEEYRPWTSNAPGYDNDRNSVTVETVNTTGAPDWGVSWAQVEKLAQLAADLCKRYGWGRVDRSRVVGHREVLPGGYTECPGPFLHGQLNNIVDRANAILSGATGAPAPNGEEIVKEFTGGSSRKAPQKIKGGNTEYITFRDKWTDDKWGDRTIARGPGFLSGTINIAMEGEAGTRVAFQLVRETGENKNRLQIADPRKTIDSLGKLSFQINFNRRLAEGQLVRLLARVQNGKEVEVTEFYWDGGRSE</sequence>
<evidence type="ECO:0000256" key="3">
    <source>
        <dbReference type="ARBA" id="ARBA00022801"/>
    </source>
</evidence>
<protein>
    <recommendedName>
        <fullName evidence="2">N-acetylmuramoyl-L-alanine amidase</fullName>
        <ecNumber evidence="2">3.5.1.28</ecNumber>
    </recommendedName>
</protein>
<keyword evidence="3" id="KW-0378">Hydrolase</keyword>
<dbReference type="GO" id="GO:0071555">
    <property type="term" value="P:cell wall organization"/>
    <property type="evidence" value="ECO:0007669"/>
    <property type="project" value="UniProtKB-KW"/>
</dbReference>
<dbReference type="GO" id="GO:0009253">
    <property type="term" value="P:peptidoglycan catabolic process"/>
    <property type="evidence" value="ECO:0007669"/>
    <property type="project" value="InterPro"/>
</dbReference>
<feature type="domain" description="N-acetylmuramoyl-L-alanine amidase" evidence="5">
    <location>
        <begin position="14"/>
        <end position="148"/>
    </location>
</feature>
<proteinExistence type="predicted"/>
<keyword evidence="4" id="KW-0961">Cell wall biogenesis/degradation</keyword>
<evidence type="ECO:0000256" key="4">
    <source>
        <dbReference type="ARBA" id="ARBA00023316"/>
    </source>
</evidence>
<organism evidence="7 8">
    <name type="scientific">Leucobacter viscericola</name>
    <dbReference type="NCBI Taxonomy" id="2714935"/>
    <lineage>
        <taxon>Bacteria</taxon>
        <taxon>Bacillati</taxon>
        <taxon>Actinomycetota</taxon>
        <taxon>Actinomycetes</taxon>
        <taxon>Micrococcales</taxon>
        <taxon>Microbacteriaceae</taxon>
        <taxon>Leucobacter</taxon>
    </lineage>
</organism>
<evidence type="ECO:0000313" key="6">
    <source>
        <dbReference type="EMBL" id="QIK61791.1"/>
    </source>
</evidence>
<dbReference type="KEGG" id="lvi:G7068_16120"/>
<dbReference type="SMART" id="SM00644">
    <property type="entry name" value="Ami_2"/>
    <property type="match status" value="1"/>
</dbReference>
<evidence type="ECO:0000313" key="8">
    <source>
        <dbReference type="Proteomes" id="UP000502677"/>
    </source>
</evidence>
<evidence type="ECO:0000259" key="5">
    <source>
        <dbReference type="SMART" id="SM00644"/>
    </source>
</evidence>
<name>A0A6G7XJ47_9MICO</name>
<reference evidence="7 8" key="1">
    <citation type="submission" date="2020-03" db="EMBL/GenBank/DDBJ databases">
        <title>Leucobacter sp. nov., isolated from beetles.</title>
        <authorList>
            <person name="Hyun D.-W."/>
            <person name="Bae J.-W."/>
        </authorList>
    </citation>
    <scope>NUCLEOTIDE SEQUENCE [LARGE SCALE GENOMIC DNA]</scope>
    <source>
        <strain evidence="7 8">HDW9C</strain>
    </source>
</reference>
<dbReference type="InterPro" id="IPR036505">
    <property type="entry name" value="Amidase/PGRP_sf"/>
</dbReference>
<dbReference type="AlphaFoldDB" id="A0A6G7XJ47"/>
<accession>A0A6G7XJ47</accession>
<dbReference type="EMBL" id="CP049863">
    <property type="protein sequence ID" value="QIK61791.1"/>
    <property type="molecule type" value="Genomic_DNA"/>
</dbReference>
<evidence type="ECO:0000256" key="1">
    <source>
        <dbReference type="ARBA" id="ARBA00001561"/>
    </source>
</evidence>